<keyword evidence="1" id="KW-1185">Reference proteome</keyword>
<organism evidence="1 2">
    <name type="scientific">Romanomermis culicivorax</name>
    <name type="common">Nematode worm</name>
    <dbReference type="NCBI Taxonomy" id="13658"/>
    <lineage>
        <taxon>Eukaryota</taxon>
        <taxon>Metazoa</taxon>
        <taxon>Ecdysozoa</taxon>
        <taxon>Nematoda</taxon>
        <taxon>Enoplea</taxon>
        <taxon>Dorylaimia</taxon>
        <taxon>Mermithida</taxon>
        <taxon>Mermithoidea</taxon>
        <taxon>Mermithidae</taxon>
        <taxon>Romanomermis</taxon>
    </lineage>
</organism>
<sequence length="99" mass="11484">MLCFGSVVAKRRAWAGEERPGKVQSGKNRPFGPIDSLIICLPKAFRRFFRQALFDNHWKFTPTSHRLTKVKNLTDELLINILYQSFIKAAKKFSHTFNT</sequence>
<dbReference type="WBParaSite" id="nRc.2.0.1.t31493-RA">
    <property type="protein sequence ID" value="nRc.2.0.1.t31493-RA"/>
    <property type="gene ID" value="nRc.2.0.1.g31493"/>
</dbReference>
<dbReference type="Proteomes" id="UP000887565">
    <property type="component" value="Unplaced"/>
</dbReference>
<accession>A0A915K0W2</accession>
<proteinExistence type="predicted"/>
<dbReference type="AlphaFoldDB" id="A0A915K0W2"/>
<evidence type="ECO:0000313" key="1">
    <source>
        <dbReference type="Proteomes" id="UP000887565"/>
    </source>
</evidence>
<name>A0A915K0W2_ROMCU</name>
<protein>
    <submittedName>
        <fullName evidence="2">Uncharacterized protein</fullName>
    </submittedName>
</protein>
<reference evidence="2" key="1">
    <citation type="submission" date="2022-11" db="UniProtKB">
        <authorList>
            <consortium name="WormBaseParasite"/>
        </authorList>
    </citation>
    <scope>IDENTIFICATION</scope>
</reference>
<evidence type="ECO:0000313" key="2">
    <source>
        <dbReference type="WBParaSite" id="nRc.2.0.1.t31493-RA"/>
    </source>
</evidence>